<dbReference type="PROSITE" id="PS00687">
    <property type="entry name" value="ALDEHYDE_DEHYDR_GLU"/>
    <property type="match status" value="1"/>
</dbReference>
<dbReference type="Gene3D" id="3.40.605.10">
    <property type="entry name" value="Aldehyde Dehydrogenase, Chain A, domain 1"/>
    <property type="match status" value="1"/>
</dbReference>
<dbReference type="GO" id="GO:0019752">
    <property type="term" value="P:carboxylic acid metabolic process"/>
    <property type="evidence" value="ECO:0007669"/>
    <property type="project" value="UniProtKB-ARBA"/>
</dbReference>
<accession>A0AAD1UD41</accession>
<dbReference type="InterPro" id="IPR015590">
    <property type="entry name" value="Aldehyde_DH_dom"/>
</dbReference>
<dbReference type="Proteomes" id="UP001295684">
    <property type="component" value="Unassembled WGS sequence"/>
</dbReference>
<evidence type="ECO:0000256" key="3">
    <source>
        <dbReference type="ARBA" id="ARBA00023027"/>
    </source>
</evidence>
<evidence type="ECO:0000256" key="2">
    <source>
        <dbReference type="ARBA" id="ARBA00023002"/>
    </source>
</evidence>
<reference evidence="7" key="1">
    <citation type="submission" date="2023-07" db="EMBL/GenBank/DDBJ databases">
        <authorList>
            <consortium name="AG Swart"/>
            <person name="Singh M."/>
            <person name="Singh A."/>
            <person name="Seah K."/>
            <person name="Emmerich C."/>
        </authorList>
    </citation>
    <scope>NUCLEOTIDE SEQUENCE</scope>
    <source>
        <strain evidence="7">DP1</strain>
    </source>
</reference>
<organism evidence="7 8">
    <name type="scientific">Euplotes crassus</name>
    <dbReference type="NCBI Taxonomy" id="5936"/>
    <lineage>
        <taxon>Eukaryota</taxon>
        <taxon>Sar</taxon>
        <taxon>Alveolata</taxon>
        <taxon>Ciliophora</taxon>
        <taxon>Intramacronucleata</taxon>
        <taxon>Spirotrichea</taxon>
        <taxon>Hypotrichia</taxon>
        <taxon>Euplotida</taxon>
        <taxon>Euplotidae</taxon>
        <taxon>Moneuplotes</taxon>
    </lineage>
</organism>
<evidence type="ECO:0000259" key="6">
    <source>
        <dbReference type="Pfam" id="PF00171"/>
    </source>
</evidence>
<dbReference type="Pfam" id="PF00171">
    <property type="entry name" value="Aldedh"/>
    <property type="match status" value="1"/>
</dbReference>
<dbReference type="InterPro" id="IPR029510">
    <property type="entry name" value="Ald_DH_CS_GLU"/>
</dbReference>
<comment type="caution">
    <text evidence="7">The sequence shown here is derived from an EMBL/GenBank/DDBJ whole genome shotgun (WGS) entry which is preliminary data.</text>
</comment>
<gene>
    <name evidence="7" type="ORF">ECRASSUSDP1_LOCUS7872</name>
</gene>
<name>A0AAD1UD41_EUPCR</name>
<feature type="active site" evidence="4">
    <location>
        <position position="270"/>
    </location>
</feature>
<dbReference type="PROSITE" id="PS00070">
    <property type="entry name" value="ALDEHYDE_DEHYDR_CYS"/>
    <property type="match status" value="1"/>
</dbReference>
<comment type="similarity">
    <text evidence="1 5">Belongs to the aldehyde dehydrogenase family.</text>
</comment>
<sequence>MLGKTFMQKTTRSFGSRAVPKQTQLFIDGQWCNSVKGGTFETIDPFTEEPITQVQRASREDVDKAVLAARIAFDHGPWRRMSATDRGNLLYRLGELVEKNAEELAYLEALDNGKPVSVAKAADLPLTWNTYKYYGGWANKITGDTIPAPGNFHAYTRREPVGVAAQIIPWNFPLLMQAWKLGPALAAGCTVVMKTAEQTPLSALKIAELIKEAGFPDGVVNILSGFGEDAGAYLSTHSDVDKVAFTGSTAVGLQIMRNSSLGGLKRVTLELGGKSANIICEDADVDMAVQQSHLGLFFNQGQCCIAGSRLFVHDKIYDEFAEKSAKFASEAKLGDSQDAATTQGPQVSKEQQDTVWGYIEKGKKEGATLLAGGEKYDGKGYFVKPTVFADVQDDMTIAKEEIFGPVMQIMKFSDYDDVIDRANRSEYGLGAGVVTKDIGRAFHLTNGLRAGTVYVNCYDVFDPTLPFGGYKNSGIGRENGPQGLDNYLETKTVIMSRPDGSLP</sequence>
<dbReference type="InterPro" id="IPR016161">
    <property type="entry name" value="Ald_DH/histidinol_DH"/>
</dbReference>
<dbReference type="InterPro" id="IPR016160">
    <property type="entry name" value="Ald_DH_CS_CYS"/>
</dbReference>
<evidence type="ECO:0000256" key="1">
    <source>
        <dbReference type="ARBA" id="ARBA00009986"/>
    </source>
</evidence>
<dbReference type="FunFam" id="3.40.605.10:FF:000011">
    <property type="entry name" value="ALD5p Mitochondrial aldehyde dehydrogenase"/>
    <property type="match status" value="1"/>
</dbReference>
<evidence type="ECO:0000313" key="7">
    <source>
        <dbReference type="EMBL" id="CAI2366599.1"/>
    </source>
</evidence>
<dbReference type="FunFam" id="3.40.605.10:FF:000026">
    <property type="entry name" value="Aldehyde dehydrogenase, putative"/>
    <property type="match status" value="1"/>
</dbReference>
<dbReference type="CDD" id="cd07091">
    <property type="entry name" value="ALDH_F1-2_Ald2-like"/>
    <property type="match status" value="1"/>
</dbReference>
<evidence type="ECO:0000256" key="5">
    <source>
        <dbReference type="RuleBase" id="RU003345"/>
    </source>
</evidence>
<evidence type="ECO:0000256" key="4">
    <source>
        <dbReference type="PROSITE-ProRule" id="PRU10007"/>
    </source>
</evidence>
<dbReference type="PANTHER" id="PTHR11699">
    <property type="entry name" value="ALDEHYDE DEHYDROGENASE-RELATED"/>
    <property type="match status" value="1"/>
</dbReference>
<dbReference type="EMBL" id="CAMPGE010007687">
    <property type="protein sequence ID" value="CAI2366599.1"/>
    <property type="molecule type" value="Genomic_DNA"/>
</dbReference>
<proteinExistence type="inferred from homology"/>
<dbReference type="InterPro" id="IPR016162">
    <property type="entry name" value="Ald_DH_N"/>
</dbReference>
<dbReference type="FunFam" id="3.40.309.10:FF:000001">
    <property type="entry name" value="Mitochondrial aldehyde dehydrogenase 2"/>
    <property type="match status" value="1"/>
</dbReference>
<protein>
    <recommendedName>
        <fullName evidence="6">Aldehyde dehydrogenase domain-containing protein</fullName>
    </recommendedName>
</protein>
<keyword evidence="8" id="KW-1185">Reference proteome</keyword>
<keyword evidence="2 5" id="KW-0560">Oxidoreductase</keyword>
<dbReference type="GO" id="GO:0005739">
    <property type="term" value="C:mitochondrion"/>
    <property type="evidence" value="ECO:0007669"/>
    <property type="project" value="UniProtKB-ARBA"/>
</dbReference>
<dbReference type="AlphaFoldDB" id="A0AAD1UD41"/>
<dbReference type="GO" id="GO:0004029">
    <property type="term" value="F:aldehyde dehydrogenase (NAD+) activity"/>
    <property type="evidence" value="ECO:0007669"/>
    <property type="project" value="UniProtKB-ARBA"/>
</dbReference>
<feature type="domain" description="Aldehyde dehydrogenase" evidence="6">
    <location>
        <begin position="32"/>
        <end position="493"/>
    </location>
</feature>
<dbReference type="Gene3D" id="3.40.309.10">
    <property type="entry name" value="Aldehyde Dehydrogenase, Chain A, domain 2"/>
    <property type="match status" value="1"/>
</dbReference>
<dbReference type="InterPro" id="IPR016163">
    <property type="entry name" value="Ald_DH_C"/>
</dbReference>
<dbReference type="SUPFAM" id="SSF53720">
    <property type="entry name" value="ALDH-like"/>
    <property type="match status" value="1"/>
</dbReference>
<evidence type="ECO:0000313" key="8">
    <source>
        <dbReference type="Proteomes" id="UP001295684"/>
    </source>
</evidence>
<keyword evidence="3" id="KW-0520">NAD</keyword>